<feature type="non-terminal residue" evidence="1">
    <location>
        <position position="213"/>
    </location>
</feature>
<protein>
    <submittedName>
        <fullName evidence="1">Uncharacterized protein</fullName>
    </submittedName>
</protein>
<feature type="non-terminal residue" evidence="1">
    <location>
        <position position="1"/>
    </location>
</feature>
<evidence type="ECO:0000313" key="1">
    <source>
        <dbReference type="EMBL" id="CAE8653870.1"/>
    </source>
</evidence>
<dbReference type="Proteomes" id="UP000626109">
    <property type="component" value="Unassembled WGS sequence"/>
</dbReference>
<reference evidence="1" key="1">
    <citation type="submission" date="2021-02" db="EMBL/GenBank/DDBJ databases">
        <authorList>
            <person name="Dougan E. K."/>
            <person name="Rhodes N."/>
            <person name="Thang M."/>
            <person name="Chan C."/>
        </authorList>
    </citation>
    <scope>NUCLEOTIDE SEQUENCE</scope>
</reference>
<dbReference type="AlphaFoldDB" id="A0A813IQW4"/>
<evidence type="ECO:0000313" key="2">
    <source>
        <dbReference type="Proteomes" id="UP000626109"/>
    </source>
</evidence>
<name>A0A813IQW4_POLGL</name>
<organism evidence="1 2">
    <name type="scientific">Polarella glacialis</name>
    <name type="common">Dinoflagellate</name>
    <dbReference type="NCBI Taxonomy" id="89957"/>
    <lineage>
        <taxon>Eukaryota</taxon>
        <taxon>Sar</taxon>
        <taxon>Alveolata</taxon>
        <taxon>Dinophyceae</taxon>
        <taxon>Suessiales</taxon>
        <taxon>Suessiaceae</taxon>
        <taxon>Polarella</taxon>
    </lineage>
</organism>
<gene>
    <name evidence="1" type="ORF">PGLA2088_LOCUS10663</name>
</gene>
<comment type="caution">
    <text evidence="1">The sequence shown here is derived from an EMBL/GenBank/DDBJ whole genome shotgun (WGS) entry which is preliminary data.</text>
</comment>
<proteinExistence type="predicted"/>
<dbReference type="EMBL" id="CAJNNW010012030">
    <property type="protein sequence ID" value="CAE8653870.1"/>
    <property type="molecule type" value="Genomic_DNA"/>
</dbReference>
<sequence length="213" mass="21944">ASGGSLVTRTCIWVPTKEQAVAVGKAAGLDGSCDSVSLPESDWPFVASEAAGFRAALLWILAFGGGLSRTEPDGGRSVSPLMLELAREVGSGRVGSRLPPLKELPPPPDALRAELEKCASASGVSWGSRFASSRARLTLAICGLAYSSDPVKAADSLLEAAEAAGRSGHLQGEGVNSMLQLFLAESICSVSLLWHKMSPSAASPSGRQRLAAL</sequence>
<accession>A0A813IQW4</accession>